<protein>
    <submittedName>
        <fullName evidence="3">Uncharacterized protein</fullName>
    </submittedName>
</protein>
<feature type="region of interest" description="Disordered" evidence="1">
    <location>
        <begin position="93"/>
        <end position="117"/>
    </location>
</feature>
<keyword evidence="2" id="KW-0472">Membrane</keyword>
<dbReference type="InParanoid" id="H2YLN3"/>
<name>H2YLN3_CIOSA</name>
<reference evidence="3" key="3">
    <citation type="submission" date="2025-09" db="UniProtKB">
        <authorList>
            <consortium name="Ensembl"/>
        </authorList>
    </citation>
    <scope>IDENTIFICATION</scope>
</reference>
<dbReference type="Ensembl" id="ENSCSAVT00000006313.1">
    <property type="protein sequence ID" value="ENSCSAVP00000006235.1"/>
    <property type="gene ID" value="ENSCSAVG00000003722.1"/>
</dbReference>
<evidence type="ECO:0000313" key="3">
    <source>
        <dbReference type="Ensembl" id="ENSCSAVP00000006235.1"/>
    </source>
</evidence>
<accession>H2YLN3</accession>
<feature type="region of interest" description="Disordered" evidence="1">
    <location>
        <begin position="1"/>
        <end position="36"/>
    </location>
</feature>
<keyword evidence="2" id="KW-1133">Transmembrane helix</keyword>
<sequence>MVSITSAGTMKDNTDHDMDNNFGRSYPGNTTSTSIPDTKTTHDQHNGIMIALIVFSVILFLAIVCTAAKLYLKRRVKSNENIDRKNDAEVAIPLTTTNRSNGEMRKEASSEEEKLQPEVRCIVDSGFISNNSDGAQS</sequence>
<feature type="transmembrane region" description="Helical" evidence="2">
    <location>
        <begin position="48"/>
        <end position="72"/>
    </location>
</feature>
<evidence type="ECO:0000313" key="4">
    <source>
        <dbReference type="Proteomes" id="UP000007875"/>
    </source>
</evidence>
<organism evidence="3 4">
    <name type="scientific">Ciona savignyi</name>
    <name type="common">Pacific transparent sea squirt</name>
    <dbReference type="NCBI Taxonomy" id="51511"/>
    <lineage>
        <taxon>Eukaryota</taxon>
        <taxon>Metazoa</taxon>
        <taxon>Chordata</taxon>
        <taxon>Tunicata</taxon>
        <taxon>Ascidiacea</taxon>
        <taxon>Phlebobranchia</taxon>
        <taxon>Cionidae</taxon>
        <taxon>Ciona</taxon>
    </lineage>
</organism>
<feature type="compositionally biased region" description="Basic and acidic residues" evidence="1">
    <location>
        <begin position="102"/>
        <end position="117"/>
    </location>
</feature>
<dbReference type="GeneTree" id="ENSGT00660000097318"/>
<evidence type="ECO:0000256" key="1">
    <source>
        <dbReference type="SAM" id="MobiDB-lite"/>
    </source>
</evidence>
<dbReference type="eggNOG" id="ENOG502RY34">
    <property type="taxonomic scope" value="Eukaryota"/>
</dbReference>
<dbReference type="HOGENOM" id="CLU_1864431_0_0_1"/>
<reference evidence="3" key="2">
    <citation type="submission" date="2025-08" db="UniProtKB">
        <authorList>
            <consortium name="Ensembl"/>
        </authorList>
    </citation>
    <scope>IDENTIFICATION</scope>
</reference>
<proteinExistence type="predicted"/>
<keyword evidence="2" id="KW-0812">Transmembrane</keyword>
<reference evidence="4" key="1">
    <citation type="submission" date="2003-08" db="EMBL/GenBank/DDBJ databases">
        <authorList>
            <person name="Birren B."/>
            <person name="Nusbaum C."/>
            <person name="Abebe A."/>
            <person name="Abouelleil A."/>
            <person name="Adekoya E."/>
            <person name="Ait-zahra M."/>
            <person name="Allen N."/>
            <person name="Allen T."/>
            <person name="An P."/>
            <person name="Anderson M."/>
            <person name="Anderson S."/>
            <person name="Arachchi H."/>
            <person name="Armbruster J."/>
            <person name="Bachantsang P."/>
            <person name="Baldwin J."/>
            <person name="Barry A."/>
            <person name="Bayul T."/>
            <person name="Blitshsteyn B."/>
            <person name="Bloom T."/>
            <person name="Blye J."/>
            <person name="Boguslavskiy L."/>
            <person name="Borowsky M."/>
            <person name="Boukhgalter B."/>
            <person name="Brunache A."/>
            <person name="Butler J."/>
            <person name="Calixte N."/>
            <person name="Calvo S."/>
            <person name="Camarata J."/>
            <person name="Campo K."/>
            <person name="Chang J."/>
            <person name="Cheshatsang Y."/>
            <person name="Citroen M."/>
            <person name="Collymore A."/>
            <person name="Considine T."/>
            <person name="Cook A."/>
            <person name="Cooke P."/>
            <person name="Corum B."/>
            <person name="Cuomo C."/>
            <person name="David R."/>
            <person name="Dawoe T."/>
            <person name="Degray S."/>
            <person name="Dodge S."/>
            <person name="Dooley K."/>
            <person name="Dorje P."/>
            <person name="Dorjee K."/>
            <person name="Dorris L."/>
            <person name="Duffey N."/>
            <person name="Dupes A."/>
            <person name="Elkins T."/>
            <person name="Engels R."/>
            <person name="Erickson J."/>
            <person name="Farina A."/>
            <person name="Faro S."/>
            <person name="Ferreira P."/>
            <person name="Fischer H."/>
            <person name="Fitzgerald M."/>
            <person name="Foley K."/>
            <person name="Gage D."/>
            <person name="Galagan J."/>
            <person name="Gearin G."/>
            <person name="Gnerre S."/>
            <person name="Gnirke A."/>
            <person name="Goyette A."/>
            <person name="Graham J."/>
            <person name="Grandbois E."/>
            <person name="Gyaltsen K."/>
            <person name="Hafez N."/>
            <person name="Hagopian D."/>
            <person name="Hagos B."/>
            <person name="Hall J."/>
            <person name="Hatcher B."/>
            <person name="Heller A."/>
            <person name="Higgins H."/>
            <person name="Honan T."/>
            <person name="Horn A."/>
            <person name="Houde N."/>
            <person name="Hughes L."/>
            <person name="Hulme W."/>
            <person name="Husby E."/>
            <person name="Iliev I."/>
            <person name="Jaffe D."/>
            <person name="Jones C."/>
            <person name="Kamal M."/>
            <person name="Kamat A."/>
            <person name="Kamvysselis M."/>
            <person name="Karlsson E."/>
            <person name="Kells C."/>
            <person name="Kieu A."/>
            <person name="Kisner P."/>
            <person name="Kodira C."/>
            <person name="Kulbokas E."/>
            <person name="Labutti K."/>
            <person name="Lama D."/>
            <person name="Landers T."/>
            <person name="Leger J."/>
            <person name="Levine S."/>
            <person name="Lewis D."/>
            <person name="Lewis T."/>
            <person name="Lindblad-toh K."/>
            <person name="Liu X."/>
            <person name="Lokyitsang T."/>
            <person name="Lokyitsang Y."/>
            <person name="Lucien O."/>
            <person name="Lui A."/>
            <person name="Ma L.J."/>
            <person name="Mabbitt R."/>
            <person name="Macdonald J."/>
            <person name="Maclean C."/>
            <person name="Major J."/>
            <person name="Manning J."/>
            <person name="Marabella R."/>
            <person name="Maru K."/>
            <person name="Matthews C."/>
            <person name="Mauceli E."/>
            <person name="Mccarthy M."/>
            <person name="Mcdonough S."/>
            <person name="Mcghee T."/>
            <person name="Meldrim J."/>
            <person name="Meneus L."/>
            <person name="Mesirov J."/>
            <person name="Mihalev A."/>
            <person name="Mihova T."/>
            <person name="Mikkelsen T."/>
            <person name="Mlenga V."/>
            <person name="Moru K."/>
            <person name="Mozes J."/>
            <person name="Mulrain L."/>
            <person name="Munson G."/>
            <person name="Naylor J."/>
            <person name="Newes C."/>
            <person name="Nguyen C."/>
            <person name="Nguyen N."/>
            <person name="Nguyen T."/>
            <person name="Nicol R."/>
            <person name="Nielsen C."/>
            <person name="Nizzari M."/>
            <person name="Norbu C."/>
            <person name="Norbu N."/>
            <person name="O'donnell P."/>
            <person name="Okoawo O."/>
            <person name="O'leary S."/>
            <person name="Omotosho B."/>
            <person name="O'neill K."/>
            <person name="Osman S."/>
            <person name="Parker S."/>
            <person name="Perrin D."/>
            <person name="Phunkhang P."/>
            <person name="Piqani B."/>
            <person name="Purcell S."/>
            <person name="Rachupka T."/>
            <person name="Ramasamy U."/>
            <person name="Rameau R."/>
            <person name="Ray V."/>
            <person name="Raymond C."/>
            <person name="Retta R."/>
            <person name="Richardson S."/>
            <person name="Rise C."/>
            <person name="Rodriguez J."/>
            <person name="Rogers J."/>
            <person name="Rogov P."/>
            <person name="Rutman M."/>
            <person name="Schupbach R."/>
            <person name="Seaman C."/>
            <person name="Settipalli S."/>
            <person name="Sharpe T."/>
            <person name="Sheridan J."/>
            <person name="Sherpa N."/>
            <person name="Shi J."/>
            <person name="Smirnov S."/>
            <person name="Smith C."/>
            <person name="Sougnez C."/>
            <person name="Spencer B."/>
            <person name="Stalker J."/>
            <person name="Stange-thomann N."/>
            <person name="Stavropoulos S."/>
            <person name="Stetson K."/>
            <person name="Stone C."/>
            <person name="Stone S."/>
            <person name="Stubbs M."/>
            <person name="Talamas J."/>
            <person name="Tchuinga P."/>
            <person name="Tenzing P."/>
            <person name="Tesfaye S."/>
            <person name="Theodore J."/>
            <person name="Thoulutsang Y."/>
            <person name="Topham K."/>
            <person name="Towey S."/>
            <person name="Tsamla T."/>
            <person name="Tsomo N."/>
            <person name="Vallee D."/>
            <person name="Vassiliev H."/>
            <person name="Venkataraman V."/>
            <person name="Vinson J."/>
            <person name="Vo A."/>
            <person name="Wade C."/>
            <person name="Wang S."/>
            <person name="Wangchuk T."/>
            <person name="Wangdi T."/>
            <person name="Whittaker C."/>
            <person name="Wilkinson J."/>
            <person name="Wu Y."/>
            <person name="Wyman D."/>
            <person name="Yadav S."/>
            <person name="Yang S."/>
            <person name="Yang X."/>
            <person name="Yeager S."/>
            <person name="Yee E."/>
            <person name="Young G."/>
            <person name="Zainoun J."/>
            <person name="Zembeck L."/>
            <person name="Zimmer A."/>
            <person name="Zody M."/>
            <person name="Lander E."/>
        </authorList>
    </citation>
    <scope>NUCLEOTIDE SEQUENCE [LARGE SCALE GENOMIC DNA]</scope>
</reference>
<keyword evidence="4" id="KW-1185">Reference proteome</keyword>
<evidence type="ECO:0000256" key="2">
    <source>
        <dbReference type="SAM" id="Phobius"/>
    </source>
</evidence>
<dbReference type="Proteomes" id="UP000007875">
    <property type="component" value="Unassembled WGS sequence"/>
</dbReference>
<dbReference type="AlphaFoldDB" id="H2YLN3"/>